<keyword evidence="3" id="KW-1185">Reference proteome</keyword>
<feature type="compositionally biased region" description="Polar residues" evidence="1">
    <location>
        <begin position="53"/>
        <end position="63"/>
    </location>
</feature>
<organism evidence="2 3">
    <name type="scientific">Streptococcus ovuberis</name>
    <dbReference type="NCBI Taxonomy" id="1936207"/>
    <lineage>
        <taxon>Bacteria</taxon>
        <taxon>Bacillati</taxon>
        <taxon>Bacillota</taxon>
        <taxon>Bacilli</taxon>
        <taxon>Lactobacillales</taxon>
        <taxon>Streptococcaceae</taxon>
        <taxon>Streptococcus</taxon>
    </lineage>
</organism>
<name>A0A7X6S1T3_9STRE</name>
<dbReference type="Proteomes" id="UP000522720">
    <property type="component" value="Unassembled WGS sequence"/>
</dbReference>
<evidence type="ECO:0000256" key="1">
    <source>
        <dbReference type="SAM" id="MobiDB-lite"/>
    </source>
</evidence>
<protein>
    <submittedName>
        <fullName evidence="2">Uncharacterized protein</fullName>
    </submittedName>
</protein>
<comment type="caution">
    <text evidence="2">The sequence shown here is derived from an EMBL/GenBank/DDBJ whole genome shotgun (WGS) entry which is preliminary data.</text>
</comment>
<dbReference type="AlphaFoldDB" id="A0A7X6S1T3"/>
<evidence type="ECO:0000313" key="3">
    <source>
        <dbReference type="Proteomes" id="UP000522720"/>
    </source>
</evidence>
<dbReference type="EMBL" id="JAAXPR010000013">
    <property type="protein sequence ID" value="NKZ20690.1"/>
    <property type="molecule type" value="Genomic_DNA"/>
</dbReference>
<sequence>MSAENISEQLDQVIPDITETVPSQAKEVITPATHLDEQILNEVSSRSKENSDSDLVSSENANR</sequence>
<feature type="region of interest" description="Disordered" evidence="1">
    <location>
        <begin position="42"/>
        <end position="63"/>
    </location>
</feature>
<evidence type="ECO:0000313" key="2">
    <source>
        <dbReference type="EMBL" id="NKZ20690.1"/>
    </source>
</evidence>
<proteinExistence type="predicted"/>
<accession>A0A7X6S1T3</accession>
<gene>
    <name evidence="2" type="ORF">HF992_07555</name>
</gene>
<reference evidence="2 3" key="1">
    <citation type="submission" date="2020-04" db="EMBL/GenBank/DDBJ databases">
        <title>MicrobeNet Type strains.</title>
        <authorList>
            <person name="Nicholson A.C."/>
        </authorList>
    </citation>
    <scope>NUCLEOTIDE SEQUENCE [LARGE SCALE GENOMIC DNA]</scope>
    <source>
        <strain evidence="2 3">CCUG 69612</strain>
    </source>
</reference>
<dbReference type="RefSeq" id="WP_168549439.1">
    <property type="nucleotide sequence ID" value="NZ_JAAXPR010000013.1"/>
</dbReference>